<dbReference type="PANTHER" id="PTHR43133:SF8">
    <property type="entry name" value="RNA POLYMERASE SIGMA FACTOR HI_1459-RELATED"/>
    <property type="match status" value="1"/>
</dbReference>
<dbReference type="CDD" id="cd06171">
    <property type="entry name" value="Sigma70_r4"/>
    <property type="match status" value="1"/>
</dbReference>
<dbReference type="GO" id="GO:0016987">
    <property type="term" value="F:sigma factor activity"/>
    <property type="evidence" value="ECO:0007669"/>
    <property type="project" value="UniProtKB-KW"/>
</dbReference>
<reference evidence="8 9" key="1">
    <citation type="submission" date="2020-03" db="EMBL/GenBank/DDBJ databases">
        <authorList>
            <person name="Kim M.K."/>
        </authorList>
    </citation>
    <scope>NUCLEOTIDE SEQUENCE [LARGE SCALE GENOMIC DNA]</scope>
    <source>
        <strain evidence="8 9">BT328</strain>
    </source>
</reference>
<dbReference type="InterPro" id="IPR039425">
    <property type="entry name" value="RNA_pol_sigma-70-like"/>
</dbReference>
<evidence type="ECO:0000313" key="9">
    <source>
        <dbReference type="Proteomes" id="UP000501802"/>
    </source>
</evidence>
<dbReference type="PANTHER" id="PTHR43133">
    <property type="entry name" value="RNA POLYMERASE ECF-TYPE SIGMA FACTO"/>
    <property type="match status" value="1"/>
</dbReference>
<keyword evidence="3" id="KW-0731">Sigma factor</keyword>
<protein>
    <submittedName>
        <fullName evidence="8">RNA polymerase sigma factor</fullName>
    </submittedName>
</protein>
<organism evidence="8 9">
    <name type="scientific">Spirosoma aureum</name>
    <dbReference type="NCBI Taxonomy" id="2692134"/>
    <lineage>
        <taxon>Bacteria</taxon>
        <taxon>Pseudomonadati</taxon>
        <taxon>Bacteroidota</taxon>
        <taxon>Cytophagia</taxon>
        <taxon>Cytophagales</taxon>
        <taxon>Cytophagaceae</taxon>
        <taxon>Spirosoma</taxon>
    </lineage>
</organism>
<sequence length="192" mass="22544">MKKKRSADNQIIDTFQTSYSDNSFEVLYNQYAHKVYRTCLAMTNDSADAQDYTQDIFIKVFAKLNSFQNRSSFSTWLYAISYHYCLDRLRLNKQLKTEPLSYDLSDTLSDEELIDGIPGIRLKEVVERRIQAQELALMKLPDEELTLLRLKYEQGLSIRDLSEHYKLSESAVKMRLKRTRDKLQAIQTGIDY</sequence>
<evidence type="ECO:0000256" key="2">
    <source>
        <dbReference type="ARBA" id="ARBA00023015"/>
    </source>
</evidence>
<dbReference type="InterPro" id="IPR014284">
    <property type="entry name" value="RNA_pol_sigma-70_dom"/>
</dbReference>
<gene>
    <name evidence="8" type="ORF">G8759_27275</name>
</gene>
<evidence type="ECO:0000256" key="3">
    <source>
        <dbReference type="ARBA" id="ARBA00023082"/>
    </source>
</evidence>
<feature type="domain" description="RNA polymerase sigma-70 region 4" evidence="7">
    <location>
        <begin position="136"/>
        <end position="184"/>
    </location>
</feature>
<evidence type="ECO:0000259" key="7">
    <source>
        <dbReference type="Pfam" id="PF04545"/>
    </source>
</evidence>
<feature type="domain" description="RNA polymerase sigma-70 region 2" evidence="6">
    <location>
        <begin position="27"/>
        <end position="92"/>
    </location>
</feature>
<dbReference type="Pfam" id="PF04542">
    <property type="entry name" value="Sigma70_r2"/>
    <property type="match status" value="1"/>
</dbReference>
<dbReference type="SUPFAM" id="SSF88659">
    <property type="entry name" value="Sigma3 and sigma4 domains of RNA polymerase sigma factors"/>
    <property type="match status" value="1"/>
</dbReference>
<keyword evidence="5" id="KW-0804">Transcription</keyword>
<dbReference type="Proteomes" id="UP000501802">
    <property type="component" value="Chromosome"/>
</dbReference>
<evidence type="ECO:0000256" key="5">
    <source>
        <dbReference type="ARBA" id="ARBA00023163"/>
    </source>
</evidence>
<dbReference type="InterPro" id="IPR007630">
    <property type="entry name" value="RNA_pol_sigma70_r4"/>
</dbReference>
<dbReference type="InterPro" id="IPR013325">
    <property type="entry name" value="RNA_pol_sigma_r2"/>
</dbReference>
<accession>A0A6G9AUC3</accession>
<dbReference type="InterPro" id="IPR007627">
    <property type="entry name" value="RNA_pol_sigma70_r2"/>
</dbReference>
<evidence type="ECO:0000256" key="4">
    <source>
        <dbReference type="ARBA" id="ARBA00023125"/>
    </source>
</evidence>
<keyword evidence="4" id="KW-0238">DNA-binding</keyword>
<keyword evidence="9" id="KW-1185">Reference proteome</keyword>
<dbReference type="Gene3D" id="1.10.1740.10">
    <property type="match status" value="1"/>
</dbReference>
<comment type="similarity">
    <text evidence="1">Belongs to the sigma-70 factor family. ECF subfamily.</text>
</comment>
<dbReference type="AlphaFoldDB" id="A0A6G9AUC3"/>
<evidence type="ECO:0000259" key="6">
    <source>
        <dbReference type="Pfam" id="PF04542"/>
    </source>
</evidence>
<dbReference type="KEGG" id="spib:G8759_27275"/>
<dbReference type="InterPro" id="IPR013324">
    <property type="entry name" value="RNA_pol_sigma_r3/r4-like"/>
</dbReference>
<dbReference type="Gene3D" id="1.10.10.10">
    <property type="entry name" value="Winged helix-like DNA-binding domain superfamily/Winged helix DNA-binding domain"/>
    <property type="match status" value="1"/>
</dbReference>
<dbReference type="InterPro" id="IPR036388">
    <property type="entry name" value="WH-like_DNA-bd_sf"/>
</dbReference>
<evidence type="ECO:0000313" key="8">
    <source>
        <dbReference type="EMBL" id="QIP16071.1"/>
    </source>
</evidence>
<evidence type="ECO:0000256" key="1">
    <source>
        <dbReference type="ARBA" id="ARBA00010641"/>
    </source>
</evidence>
<name>A0A6G9AUC3_9BACT</name>
<proteinExistence type="inferred from homology"/>
<dbReference type="GO" id="GO:0003677">
    <property type="term" value="F:DNA binding"/>
    <property type="evidence" value="ECO:0007669"/>
    <property type="project" value="UniProtKB-KW"/>
</dbReference>
<dbReference type="SUPFAM" id="SSF88946">
    <property type="entry name" value="Sigma2 domain of RNA polymerase sigma factors"/>
    <property type="match status" value="1"/>
</dbReference>
<dbReference type="GO" id="GO:0006352">
    <property type="term" value="P:DNA-templated transcription initiation"/>
    <property type="evidence" value="ECO:0007669"/>
    <property type="project" value="InterPro"/>
</dbReference>
<dbReference type="Pfam" id="PF04545">
    <property type="entry name" value="Sigma70_r4"/>
    <property type="match status" value="1"/>
</dbReference>
<dbReference type="EMBL" id="CP050063">
    <property type="protein sequence ID" value="QIP16071.1"/>
    <property type="molecule type" value="Genomic_DNA"/>
</dbReference>
<keyword evidence="2" id="KW-0805">Transcription regulation</keyword>
<dbReference type="RefSeq" id="WP_167215563.1">
    <property type="nucleotide sequence ID" value="NZ_CP050063.1"/>
</dbReference>
<dbReference type="NCBIfam" id="TIGR02937">
    <property type="entry name" value="sigma70-ECF"/>
    <property type="match status" value="1"/>
</dbReference>